<evidence type="ECO:0000259" key="2">
    <source>
        <dbReference type="Pfam" id="PF14643"/>
    </source>
</evidence>
<dbReference type="PANTHER" id="PTHR21444">
    <property type="entry name" value="COILED-COIL DOMAIN-CONTAINING PROTEIN 180"/>
    <property type="match status" value="1"/>
</dbReference>
<evidence type="ECO:0000313" key="5">
    <source>
        <dbReference type="RefSeq" id="XP_012824168.2"/>
    </source>
</evidence>
<dbReference type="OrthoDB" id="431588at2759"/>
<feature type="compositionally biased region" description="Polar residues" evidence="1">
    <location>
        <begin position="1181"/>
        <end position="1193"/>
    </location>
</feature>
<dbReference type="Xenbase" id="XB-GENE-29077019">
    <property type="gene designation" value="ccdc180"/>
</dbReference>
<dbReference type="GeneID" id="100492567"/>
<accession>A0A8J1INU8</accession>
<dbReference type="AGR" id="Xenbase:XB-GENE-29077019"/>
<evidence type="ECO:0000313" key="6">
    <source>
        <dbReference type="RefSeq" id="XP_031747262.1"/>
    </source>
</evidence>
<feature type="region of interest" description="Disordered" evidence="1">
    <location>
        <begin position="1134"/>
        <end position="1199"/>
    </location>
</feature>
<gene>
    <name evidence="5 6 7" type="primary">ccdc180</name>
</gene>
<dbReference type="Proteomes" id="UP000008143">
    <property type="component" value="Chromosome 8"/>
</dbReference>
<dbReference type="CTD" id="100499483"/>
<protein>
    <submittedName>
        <fullName evidence="5 6">Coiled-coil domain-containing protein 180 isoform X1</fullName>
    </submittedName>
</protein>
<feature type="domain" description="DUF4455" evidence="2">
    <location>
        <begin position="114"/>
        <end position="576"/>
    </location>
</feature>
<feature type="region of interest" description="Disordered" evidence="1">
    <location>
        <begin position="1079"/>
        <end position="1112"/>
    </location>
</feature>
<dbReference type="OMA" id="FQEEQNM"/>
<dbReference type="Pfam" id="PF14644">
    <property type="entry name" value="DUF4456"/>
    <property type="match status" value="1"/>
</dbReference>
<evidence type="ECO:0000313" key="7">
    <source>
        <dbReference type="Xenbase" id="XB-GENE-29077019"/>
    </source>
</evidence>
<dbReference type="Pfam" id="PF14643">
    <property type="entry name" value="DUF4455"/>
    <property type="match status" value="1"/>
</dbReference>
<proteinExistence type="predicted"/>
<dbReference type="KEGG" id="xtr:100492567"/>
<dbReference type="RefSeq" id="XP_031747262.1">
    <property type="nucleotide sequence ID" value="XM_031891402.1"/>
</dbReference>
<dbReference type="InterPro" id="IPR027914">
    <property type="entry name" value="DUF4456"/>
</dbReference>
<feature type="region of interest" description="Disordered" evidence="1">
    <location>
        <begin position="39"/>
        <end position="85"/>
    </location>
</feature>
<organism evidence="4 6">
    <name type="scientific">Xenopus tropicalis</name>
    <name type="common">Western clawed frog</name>
    <name type="synonym">Silurana tropicalis</name>
    <dbReference type="NCBI Taxonomy" id="8364"/>
    <lineage>
        <taxon>Eukaryota</taxon>
        <taxon>Metazoa</taxon>
        <taxon>Chordata</taxon>
        <taxon>Craniata</taxon>
        <taxon>Vertebrata</taxon>
        <taxon>Euteleostomi</taxon>
        <taxon>Amphibia</taxon>
        <taxon>Batrachia</taxon>
        <taxon>Anura</taxon>
        <taxon>Pipoidea</taxon>
        <taxon>Pipidae</taxon>
        <taxon>Xenopodinae</taxon>
        <taxon>Xenopus</taxon>
        <taxon>Silurana</taxon>
    </lineage>
</organism>
<evidence type="ECO:0000313" key="4">
    <source>
        <dbReference type="Proteomes" id="UP000008143"/>
    </source>
</evidence>
<feature type="compositionally biased region" description="Polar residues" evidence="1">
    <location>
        <begin position="1145"/>
        <end position="1156"/>
    </location>
</feature>
<sequence>MAAVGQIQAVPSGRVYRQLFDAEVQLVRSLGEARARAVQHGGAVDTGNIPPIRSRDNNTALPESHHQSTDKMTPPARKKQESEDDIAAREVRGLSDVIVPEKKDTGILERIAANRLERHEVALSNLHRELAEISKEMELSVLEVGKHLQQKISESDANIELLFQKLEIGNDSTTTKEINETWDAVTQESARTRQCIKRTESTLLALEENRAKRISEVLKKYTSLLKDICHLMPSDVDRFIHNEAMMINQAILANHRALARLSVNLLEANLKRENTQRFQWQDLKKAWECYQREIIMKEFRVFAEKEMEHIPTSVKVLVDQLTTQLSSLKERRLQILGLARSFVPPTCTRTGVMEWYESLAALNSQAESINKQFLEKLQELREEFCQKFEVKAESCKEQLVSVDICTPEEAEDIITKELSPVTAQIHMKFKEEQEKWEKLLVHSSKLTILQTQKLLKFLEDVVDIWQTLERGLSKQENAVQLRMEQCRYKYDSDSKAKEANLDKILDRLRQDSTKETLRSTLGKALASLETIKAGYKTFHLDQVAVIDSYPALVLAELASYSCALSNYFGVKEVYGQVQKKDGENPSTSITTIPADGVRSHSREGISVNSEFNSYNYSAVESVLLEGEWLEGPGDGTHNTREDTEVPGIVQCDSTMAPVQTPYRESTQAAEGAGEQTSQGAQIPFELFTTSKGNTYTALRLASEDDTAVPEFPGEHSDTNIFMTEAVLDDSVPLNHDIMVIPEQQLIVIRKSVRLGFFEHLETWFGETLSSAQGIVSAKKEEFNSELALRYHLHEPRSQRIEMDIHNVRAAELILHSERVDRHCDGVSHSLEQLKRESSVLIENMKQQTLGFRSKIRAMESMFLGANKSDKLVALTQSLPSILDSHVSGVQTSMRNYRQHVEEMLGTLRDTNSDFIKSFRLFSEGGNFSPDEVEVFRKKLHKASDTIASFEGSIMVDLEGLESVCLEQATEIVKKFEDKFNMLTTDAIFLENIQKLLTNLQVKIKALVVSSNFQTQQINSSLEQLQQKTDACAHPNMDKETVTAEELYSFVQIPMGQLAKRSLYLSCLLEPSQILSETPLQGPIATASRSDTPLRQDAKGTFTTPDNLLTPSRVGKLALDDPAVSVIKNITRTKRVMDSQQDSDRASSYQRPGTVSHQAAAIAPHPPSQSGKPHLKKKKPPSSNGENPGQSVQAPSVRKLTKPSRFDKKYQLFGENRVESDNFKGILTCILWESNDTLLYLAEEFYKKKDRRNIGRTDLLQETFEECADTLVFKLQSYEKQALEYQNNCLLEFREQLQTFERLVNEVPPLVIESHRRQHLDKLLAATDQIRKQFAEDLQRWDQAKETLKSVLRPNLGHPDSEQALGELCQQEELRQREEAEGIDCNTKQLQACVSECTQHFLMSLASLTERLLLELDETLTVDDVLAADVEIPKEKLSTLIRRKQAGLPLESTEHKPLVERGSRVWPGIGIVDPTDPEGDSARHISASVTTAKTTVGHISAVQARDSTRSRFLQDTEAVLTRIREESRQQHFDAQRWRDWWCQSVRNIKALYMG</sequence>
<name>A0A8J1INU8_XENTR</name>
<feature type="domain" description="DUF4456" evidence="3">
    <location>
        <begin position="1239"/>
        <end position="1442"/>
    </location>
</feature>
<keyword evidence="4" id="KW-1185">Reference proteome</keyword>
<evidence type="ECO:0000259" key="3">
    <source>
        <dbReference type="Pfam" id="PF14644"/>
    </source>
</evidence>
<dbReference type="PANTHER" id="PTHR21444:SF14">
    <property type="entry name" value="COILED-COIL DOMAIN-CONTAINING PROTEIN 180"/>
    <property type="match status" value="1"/>
</dbReference>
<reference evidence="5 6" key="1">
    <citation type="submission" date="2025-04" db="UniProtKB">
        <authorList>
            <consortium name="RefSeq"/>
        </authorList>
    </citation>
    <scope>IDENTIFICATION</scope>
    <source>
        <strain evidence="5 6">Nigerian</strain>
        <tissue evidence="5 6">Liver and blood</tissue>
    </source>
</reference>
<dbReference type="RefSeq" id="XP_012824168.2">
    <property type="nucleotide sequence ID" value="XM_012968714.3"/>
</dbReference>
<evidence type="ECO:0000256" key="1">
    <source>
        <dbReference type="SAM" id="MobiDB-lite"/>
    </source>
</evidence>
<feature type="compositionally biased region" description="Polar residues" evidence="1">
    <location>
        <begin position="1100"/>
        <end position="1109"/>
    </location>
</feature>
<dbReference type="InterPro" id="IPR028089">
    <property type="entry name" value="DUF4455"/>
</dbReference>